<protein>
    <submittedName>
        <fullName evidence="2">Uncharacterized protein</fullName>
    </submittedName>
</protein>
<feature type="coiled-coil region" evidence="1">
    <location>
        <begin position="87"/>
        <end position="123"/>
    </location>
</feature>
<proteinExistence type="predicted"/>
<reference evidence="2 3" key="1">
    <citation type="submission" date="2016-03" db="EMBL/GenBank/DDBJ databases">
        <authorList>
            <person name="Ploux O."/>
        </authorList>
    </citation>
    <scope>NUCLEOTIDE SEQUENCE [LARGE SCALE GENOMIC DNA]</scope>
    <source>
        <strain evidence="2 3">UAMH 11012</strain>
    </source>
</reference>
<organism evidence="2 3">
    <name type="scientific">Phialocephala subalpina</name>
    <dbReference type="NCBI Taxonomy" id="576137"/>
    <lineage>
        <taxon>Eukaryota</taxon>
        <taxon>Fungi</taxon>
        <taxon>Dikarya</taxon>
        <taxon>Ascomycota</taxon>
        <taxon>Pezizomycotina</taxon>
        <taxon>Leotiomycetes</taxon>
        <taxon>Helotiales</taxon>
        <taxon>Mollisiaceae</taxon>
        <taxon>Phialocephala</taxon>
        <taxon>Phialocephala fortinii species complex</taxon>
    </lineage>
</organism>
<name>A0A1L7XY67_9HELO</name>
<sequence length="232" mass="26012">MDTLTKQTNEIKEEHASVLHGFRENIEALKNENASFIGQRSPIDQLTIASAATRANTLSIASTDIPHSNLDKAHRSKHDTVLFAVKNIQHERAVEKLLLQNQVLEIQLQNAKLVASMNELQEKAESRHATSLLLQTADTHKDLKKVLAKVQLEMIRVNQHLGHPSQKFSACKALNAQLANLSAAMRRVDTIEQGPPWETSYGKKIIEELKKDLTTSRGELNEAKTDLKDMRT</sequence>
<dbReference type="Proteomes" id="UP000184330">
    <property type="component" value="Unassembled WGS sequence"/>
</dbReference>
<accession>A0A1L7XY67</accession>
<dbReference type="AlphaFoldDB" id="A0A1L7XY67"/>
<gene>
    <name evidence="2" type="ORF">PAC_19845</name>
</gene>
<evidence type="ECO:0000256" key="1">
    <source>
        <dbReference type="SAM" id="Coils"/>
    </source>
</evidence>
<keyword evidence="1" id="KW-0175">Coiled coil</keyword>
<evidence type="ECO:0000313" key="3">
    <source>
        <dbReference type="Proteomes" id="UP000184330"/>
    </source>
</evidence>
<evidence type="ECO:0000313" key="2">
    <source>
        <dbReference type="EMBL" id="CZR69944.1"/>
    </source>
</evidence>
<keyword evidence="3" id="KW-1185">Reference proteome</keyword>
<dbReference type="EMBL" id="FJOG01000086">
    <property type="protein sequence ID" value="CZR69944.1"/>
    <property type="molecule type" value="Genomic_DNA"/>
</dbReference>